<reference evidence="4 5" key="1">
    <citation type="submission" date="2018-11" db="EMBL/GenBank/DDBJ databases">
        <title>Sequencing the genomes of 1000 actinobacteria strains.</title>
        <authorList>
            <person name="Klenk H.-P."/>
        </authorList>
    </citation>
    <scope>NUCLEOTIDE SEQUENCE [LARGE SCALE GENOMIC DNA]</scope>
    <source>
        <strain evidence="2 5">DSM 44780</strain>
        <strain evidence="3 4">DSM 44781</strain>
    </source>
</reference>
<sequence>MEPQVRDHAEESRFEISTDAGLAGFAEYQLRDEGRTVAFVHTVIDPAFEGQGLGGKLARAALDAVRERGAAVLPYCPFIRGWIAKHPEYVALVPEEKRAKFEL</sequence>
<evidence type="ECO:0000313" key="4">
    <source>
        <dbReference type="Proteomes" id="UP000266906"/>
    </source>
</evidence>
<dbReference type="EMBL" id="RJVJ01000002">
    <property type="protein sequence ID" value="ROR37824.1"/>
    <property type="molecule type" value="Genomic_DNA"/>
</dbReference>
<organism evidence="3 4">
    <name type="scientific">Kitasatospora cineracea</name>
    <dbReference type="NCBI Taxonomy" id="88074"/>
    <lineage>
        <taxon>Bacteria</taxon>
        <taxon>Bacillati</taxon>
        <taxon>Actinomycetota</taxon>
        <taxon>Actinomycetes</taxon>
        <taxon>Kitasatosporales</taxon>
        <taxon>Streptomycetaceae</taxon>
        <taxon>Kitasatospora</taxon>
    </lineage>
</organism>
<evidence type="ECO:0000313" key="5">
    <source>
        <dbReference type="Proteomes" id="UP000267408"/>
    </source>
</evidence>
<dbReference type="Pfam" id="PF14542">
    <property type="entry name" value="Acetyltransf_CG"/>
    <property type="match status" value="1"/>
</dbReference>
<proteinExistence type="predicted"/>
<dbReference type="PANTHER" id="PTHR31435:SF10">
    <property type="entry name" value="BSR4717 PROTEIN"/>
    <property type="match status" value="1"/>
</dbReference>
<dbReference type="InterPro" id="IPR031165">
    <property type="entry name" value="GNAT_YJDJ"/>
</dbReference>
<accession>A0A3N4RXE6</accession>
<protein>
    <recommendedName>
        <fullName evidence="1">N-acetyltransferase domain-containing protein</fullName>
    </recommendedName>
</protein>
<dbReference type="PANTHER" id="PTHR31435">
    <property type="entry name" value="PROTEIN NATD1"/>
    <property type="match status" value="1"/>
</dbReference>
<dbReference type="InterPro" id="IPR045057">
    <property type="entry name" value="Gcn5-rel_NAT"/>
</dbReference>
<dbReference type="Proteomes" id="UP000266906">
    <property type="component" value="Unassembled WGS sequence"/>
</dbReference>
<dbReference type="AlphaFoldDB" id="A0A3N4RXE6"/>
<comment type="caution">
    <text evidence="3">The sequence shown here is derived from an EMBL/GenBank/DDBJ whole genome shotgun (WGS) entry which is preliminary data.</text>
</comment>
<evidence type="ECO:0000313" key="3">
    <source>
        <dbReference type="EMBL" id="RPE28754.1"/>
    </source>
</evidence>
<dbReference type="OrthoDB" id="5405911at2"/>
<evidence type="ECO:0000259" key="1">
    <source>
        <dbReference type="PROSITE" id="PS51729"/>
    </source>
</evidence>
<evidence type="ECO:0000313" key="2">
    <source>
        <dbReference type="EMBL" id="ROR37824.1"/>
    </source>
</evidence>
<dbReference type="PROSITE" id="PS51729">
    <property type="entry name" value="GNAT_YJDJ"/>
    <property type="match status" value="1"/>
</dbReference>
<dbReference type="RefSeq" id="WP_123561999.1">
    <property type="nucleotide sequence ID" value="NZ_JBEYIY010000034.1"/>
</dbReference>
<dbReference type="CDD" id="cd04301">
    <property type="entry name" value="NAT_SF"/>
    <property type="match status" value="1"/>
</dbReference>
<gene>
    <name evidence="3" type="ORF">EDD38_5897</name>
    <name evidence="2" type="ORF">EDD39_5979</name>
</gene>
<accession>A0A8G1UBS8</accession>
<dbReference type="EMBL" id="RKQG01000002">
    <property type="protein sequence ID" value="RPE28754.1"/>
    <property type="molecule type" value="Genomic_DNA"/>
</dbReference>
<dbReference type="InterPro" id="IPR016181">
    <property type="entry name" value="Acyl_CoA_acyltransferase"/>
</dbReference>
<dbReference type="Gene3D" id="3.40.630.30">
    <property type="match status" value="1"/>
</dbReference>
<dbReference type="SUPFAM" id="SSF55729">
    <property type="entry name" value="Acyl-CoA N-acyltransferases (Nat)"/>
    <property type="match status" value="1"/>
</dbReference>
<name>A0A3N4RXE6_9ACTN</name>
<dbReference type="Proteomes" id="UP000267408">
    <property type="component" value="Unassembled WGS sequence"/>
</dbReference>
<feature type="domain" description="N-acetyltransferase" evidence="1">
    <location>
        <begin position="6"/>
        <end position="94"/>
    </location>
</feature>
<keyword evidence="4" id="KW-1185">Reference proteome</keyword>